<gene>
    <name evidence="2" type="ORF">BV898_15647</name>
</gene>
<evidence type="ECO:0000313" key="3">
    <source>
        <dbReference type="Proteomes" id="UP000192578"/>
    </source>
</evidence>
<organism evidence="2 3">
    <name type="scientific">Hypsibius exemplaris</name>
    <name type="common">Freshwater tardigrade</name>
    <dbReference type="NCBI Taxonomy" id="2072580"/>
    <lineage>
        <taxon>Eukaryota</taxon>
        <taxon>Metazoa</taxon>
        <taxon>Ecdysozoa</taxon>
        <taxon>Tardigrada</taxon>
        <taxon>Eutardigrada</taxon>
        <taxon>Parachela</taxon>
        <taxon>Hypsibioidea</taxon>
        <taxon>Hypsibiidae</taxon>
        <taxon>Hypsibius</taxon>
    </lineage>
</organism>
<accession>A0A9X6RKF4</accession>
<keyword evidence="1" id="KW-0732">Signal</keyword>
<sequence length="302" mass="33937">MWMKWLMFAVIIVMVDAANRHPVVNVEIASLGHIYPDNGGCLPYAGPSQDIALQMIQEKYQGTFNFSMRYVFDRKIKSCNELADNAVDLASNWWFKTRNRNSIPALIFPACTDPETFSINQIAAAHNLLMITSIDNQNVIRNKTLSPTFVLVGHYNDGSYFDFYKAIVTTYAWRSVFILIDDATRATYFPWVGSIAASSLARIPGQEVTVRHLQRPASTLLQEALREFRSISRVLLFFGRAEGARLLLINAFLLNMTDGEYMTVSASSPPSKVVCRGDDLQAVLYNTPDILGKTRMATWIGS</sequence>
<dbReference type="EMBL" id="MTYJ01000216">
    <property type="protein sequence ID" value="OWA51153.1"/>
    <property type="molecule type" value="Genomic_DNA"/>
</dbReference>
<feature type="signal peptide" evidence="1">
    <location>
        <begin position="1"/>
        <end position="17"/>
    </location>
</feature>
<dbReference type="Proteomes" id="UP000192578">
    <property type="component" value="Unassembled WGS sequence"/>
</dbReference>
<protein>
    <recommendedName>
        <fullName evidence="4">Receptor ligand binding region domain-containing protein</fullName>
    </recommendedName>
</protein>
<keyword evidence="3" id="KW-1185">Reference proteome</keyword>
<feature type="chain" id="PRO_5040918814" description="Receptor ligand binding region domain-containing protein" evidence="1">
    <location>
        <begin position="18"/>
        <end position="302"/>
    </location>
</feature>
<proteinExistence type="predicted"/>
<evidence type="ECO:0000313" key="2">
    <source>
        <dbReference type="EMBL" id="OWA51153.1"/>
    </source>
</evidence>
<dbReference type="OrthoDB" id="10065302at2759"/>
<comment type="caution">
    <text evidence="2">The sequence shown here is derived from an EMBL/GenBank/DDBJ whole genome shotgun (WGS) entry which is preliminary data.</text>
</comment>
<evidence type="ECO:0000256" key="1">
    <source>
        <dbReference type="SAM" id="SignalP"/>
    </source>
</evidence>
<name>A0A9X6RKF4_HYPEX</name>
<dbReference type="AlphaFoldDB" id="A0A9X6RKF4"/>
<dbReference type="Gene3D" id="3.40.50.2300">
    <property type="match status" value="1"/>
</dbReference>
<dbReference type="SUPFAM" id="SSF53822">
    <property type="entry name" value="Periplasmic binding protein-like I"/>
    <property type="match status" value="1"/>
</dbReference>
<dbReference type="InterPro" id="IPR028082">
    <property type="entry name" value="Peripla_BP_I"/>
</dbReference>
<evidence type="ECO:0008006" key="4">
    <source>
        <dbReference type="Google" id="ProtNLM"/>
    </source>
</evidence>
<reference evidence="3" key="1">
    <citation type="submission" date="2017-01" db="EMBL/GenBank/DDBJ databases">
        <title>Comparative genomics of anhydrobiosis in the tardigrade Hypsibius dujardini.</title>
        <authorList>
            <person name="Yoshida Y."/>
            <person name="Koutsovoulos G."/>
            <person name="Laetsch D."/>
            <person name="Stevens L."/>
            <person name="Kumar S."/>
            <person name="Horikawa D."/>
            <person name="Ishino K."/>
            <person name="Komine S."/>
            <person name="Tomita M."/>
            <person name="Blaxter M."/>
            <person name="Arakawa K."/>
        </authorList>
    </citation>
    <scope>NUCLEOTIDE SEQUENCE [LARGE SCALE GENOMIC DNA]</scope>
    <source>
        <strain evidence="3">Z151</strain>
    </source>
</reference>